<feature type="region of interest" description="Disordered" evidence="1">
    <location>
        <begin position="1"/>
        <end position="28"/>
    </location>
</feature>
<proteinExistence type="predicted"/>
<feature type="compositionally biased region" description="Acidic residues" evidence="1">
    <location>
        <begin position="1315"/>
        <end position="1325"/>
    </location>
</feature>
<sequence>MTSAAKSNEDDSATTAVKSGNSSGINSASSVAKIHSGSLSGLGDACGVAFLLGNHSKFGLAERCCYHFDLIETLTSMPAHKTQHTKANESSDRGDSSSSREGRLMKYGSTGTNYSKEENLPESSMSSSHESTSSNDSQKFCYCGVVSLLECTPSSTGESRSSKRALRSKHREFNTRAQKAWGRMHRRNGGSGSKKPIKSAGDTNEGHGATAVVHHCHQPRHLPLPLNPNTRVTFAYELTSIAIVIDASPSATAATFDNASINDGCCVALDRLGSMLRTYLKGLIQPIELPPVSVTGLGIAFGRWTPHLAITVVAAYPPTPRGDRGSAGLLVRDFRVVDEQTALELVREVEKWALHEVEDLIAERLSGERSHSGDGLGGRKSQGVLAQNGFIASSKISSWTSVRSSMKDMLAIGDAALATLPPEGRPVILVASDCLNVHCGGVFEHLAETSRFDVPVSVLRLSSVTSFSDTLRTVSYSPFPLGVSDDSKSVRDVSQLSGGIFLDISALDVYANMTAGSPVSTSSSPFYGDIHFTSKKRSIRPNALQWYSLFTMSPLTPGYTLQPPPRPINLHNTSTIQHSSSIFSSNGSVSTKHHQMQDSLSTFAGITPLLSNQSFDTTKPVGPTSNVEVSFSTQAAALNERTMFSKYNINPVRIKSLLMTRILEGYRARRYGQNTQDPDKVSIHMTLKLADCGAVLHYEVSFVSSPYHMPMIGSAHIKLELSGDDPDFISLVKRTFISQHGQDSVLQQGRRVCAVSKAAADRICKLLRWIRKEDYLDSYLCLPGWGDIDHFAKGSSFLRRIESLSMLQRHRHFRSEAVEVVAIRGSKHENHDRGFALFSDLMMNHEGEDNLYEAISDWASGIIAERQIYFKIVSPAVDDDLTYYLIIHVVRCHEASRLFTITIDFHGELDAEQRLGVVASFRNILTKYPNIVVLDKKITNVIALRPESRRSTWIPKYAEYFLHHRSWNIVKDPEVIPLITKRRSQIGNFMVIHSEENRALFVKFVNGNVVVYQVLSRQDGIFVDIHMESHRALFTPFHAKESTFYSIYEKVKKKDMMCAENLHSRTNLLQALDHRVENESNQAEDVLRLINISSRTERRLRFFHDAMSSANTILFQLTSEYMTSGSLKSQTAKLSIQSAGDFFGNWFVMRVDWYVLTAIHFSANLIEDSNGAYQQLTLFTAGITDLYPSDDDAAKAAASSDDYEDPYGIDLVINEIDHAHRKNYAIALFQSLRHPKAPISNVQNEEVNYAMNACSFKKVLREFISLDDLSDQLSSNSETMTGIKLCELIEALLSPLPGSDGKVFYFNGDYKPDGDVSEESCDEPMDSGSLNSNDEDDVNVKGSDQNRLSRQSDDGESDIYSVGGGERDSLEDRPPLFFRLTLDGDAATQHHIRSLKKSSTLEASVSIFDNKKMLPPMHIAVISKLRRALNSFVVEQSLEKYRFLGDSLSQEDLSAIMSILPKTNHRSVNISLSFFVPKTNRLIPASNPTGSTENDLEHGYSTLSTQLQDRCAFKASNDSFLTLDETSFNNVLPYWCFVQIVRALGVIEIKVYHPSGDEAAETVIQRAREMVISMCHRTNQLLMLEDLYRTRNATSLLIAEDPVTLTDEENGEADAASESTSDNNEPFSCPIQYRKPMALNHRCAPKQAIDSLISSTLHNFLLSNRRRIFVFKDESDNIFYMKLCENLQTIELCVFGLSFPGPSITEQLVCLLQKKILMLPLEILTSVLKKNPYYSLLPADVAFIRGFSDDMSKLDHDSENFLGKSRRLYALPSHVQDPLVILLLFRQNITGSSFIHHLYESSEETNVLKMSDILNDSEDGNIKLCIPPSEFIFYFNSSPSQLDPSYQPLTTLTEKGKQFSRQAGSGIAIIEISLLHGGRPGNVFNIVGKHENSTCKKMNISKSDISLTRLQEDEVSSSFTISVDIINTTVDIEILHQWVELSLSQVLIAWSIERHMYISRNEPAAGEFKAHEAREKEHPTKTDNQRLEVWKLVPDFPAFEDMMRIASELPHPAIVTATQQKMIRTTSLATLTLQMNEMILGVLCQKAKMNFVPGVSIIRCSNTASIVVIKRNAKSKNSIQIESRSGTKIRDRAMESPEYISVFGLGLFDQSSVINVSQLFFKETFCLRPTQETSTFSQALSIIKKRWPALFTRHLAFILRVSKSCRTLFAYNMHPQVWINIKTRFFDIDNAISTTDETHRTNLQLKCSGQPSLYTDRSDTSPKQHSSVDSNKREKINPTKEEPSVQRGPTRRIPRPTSMLRPKLIGKSVEGSAMQAVTASRLRASSRPNPPQRTVLSSAKSPTVTAQKDKERNKAAPKKKRELIAKDVPKTSGSGVGPPTSQTRYLRDISPYIDRPKLNQSSSQSMLQTFLRLAQKESDSKLILTFLLSTCYGSYLGSWSECMFACDNNEQTVMSFFSFVRKHFITGNVVRCGESIHHDGCQSLPHIFALNDLVSSPLYRATIMLRVSMEWDTRRSVHVFTCRAWLVNSSNLSENIISVPTYLRQRQLDRKGAVIEALVNDFVVSSKCCMLLYYYIYRFLPVSLLLTYF</sequence>
<dbReference type="EMBL" id="JABMIG020000074">
    <property type="protein sequence ID" value="KAL3795130.1"/>
    <property type="molecule type" value="Genomic_DNA"/>
</dbReference>
<dbReference type="PANTHER" id="PTHR14918">
    <property type="entry name" value="KICSTOR COMPLEX PROTEIN SZT2"/>
    <property type="match status" value="1"/>
</dbReference>
<keyword evidence="3" id="KW-1185">Reference proteome</keyword>
<feature type="region of interest" description="Disordered" evidence="1">
    <location>
        <begin position="79"/>
        <end position="134"/>
    </location>
</feature>
<feature type="compositionally biased region" description="Basic and acidic residues" evidence="1">
    <location>
        <begin position="2230"/>
        <end position="2244"/>
    </location>
</feature>
<feature type="compositionally biased region" description="Polar residues" evidence="1">
    <location>
        <begin position="2206"/>
        <end position="2215"/>
    </location>
</feature>
<evidence type="ECO:0000313" key="3">
    <source>
        <dbReference type="Proteomes" id="UP001516023"/>
    </source>
</evidence>
<evidence type="ECO:0008006" key="4">
    <source>
        <dbReference type="Google" id="ProtNLM"/>
    </source>
</evidence>
<organism evidence="2 3">
    <name type="scientific">Cyclotella cryptica</name>
    <dbReference type="NCBI Taxonomy" id="29204"/>
    <lineage>
        <taxon>Eukaryota</taxon>
        <taxon>Sar</taxon>
        <taxon>Stramenopiles</taxon>
        <taxon>Ochrophyta</taxon>
        <taxon>Bacillariophyta</taxon>
        <taxon>Coscinodiscophyceae</taxon>
        <taxon>Thalassiosirophycidae</taxon>
        <taxon>Stephanodiscales</taxon>
        <taxon>Stephanodiscaceae</taxon>
        <taxon>Cyclotella</taxon>
    </lineage>
</organism>
<dbReference type="PANTHER" id="PTHR14918:SF3">
    <property type="entry name" value="KICSTOR COMPLEX PROTEIN SZT2"/>
    <property type="match status" value="1"/>
</dbReference>
<feature type="region of interest" description="Disordered" evidence="1">
    <location>
        <begin position="152"/>
        <end position="171"/>
    </location>
</feature>
<evidence type="ECO:0000313" key="2">
    <source>
        <dbReference type="EMBL" id="KAL3795130.1"/>
    </source>
</evidence>
<dbReference type="InterPro" id="IPR033228">
    <property type="entry name" value="SZT2"/>
</dbReference>
<feature type="compositionally biased region" description="Low complexity" evidence="1">
    <location>
        <begin position="123"/>
        <end position="134"/>
    </location>
</feature>
<feature type="region of interest" description="Disordered" evidence="1">
    <location>
        <begin position="182"/>
        <end position="204"/>
    </location>
</feature>
<gene>
    <name evidence="2" type="ORF">HJC23_007358</name>
</gene>
<comment type="caution">
    <text evidence="2">The sequence shown here is derived from an EMBL/GenBank/DDBJ whole genome shotgun (WGS) entry which is preliminary data.</text>
</comment>
<dbReference type="Proteomes" id="UP001516023">
    <property type="component" value="Unassembled WGS sequence"/>
</dbReference>
<feature type="region of interest" description="Disordered" evidence="1">
    <location>
        <begin position="2206"/>
        <end position="2322"/>
    </location>
</feature>
<accession>A0ABD3Q4L3</accession>
<feature type="compositionally biased region" description="Basic and acidic residues" evidence="1">
    <location>
        <begin position="86"/>
        <end position="104"/>
    </location>
</feature>
<feature type="compositionally biased region" description="Low complexity" evidence="1">
    <location>
        <begin position="19"/>
        <end position="28"/>
    </location>
</feature>
<feature type="region of interest" description="Disordered" evidence="1">
    <location>
        <begin position="1315"/>
        <end position="1371"/>
    </location>
</feature>
<protein>
    <recommendedName>
        <fullName evidence="4">Calmodulin</fullName>
    </recommendedName>
</protein>
<name>A0ABD3Q4L3_9STRA</name>
<reference evidence="2 3" key="1">
    <citation type="journal article" date="2020" name="G3 (Bethesda)">
        <title>Improved Reference Genome for Cyclotella cryptica CCMP332, a Model for Cell Wall Morphogenesis, Salinity Adaptation, and Lipid Production in Diatoms (Bacillariophyta).</title>
        <authorList>
            <person name="Roberts W.R."/>
            <person name="Downey K.M."/>
            <person name="Ruck E.C."/>
            <person name="Traller J.C."/>
            <person name="Alverson A.J."/>
        </authorList>
    </citation>
    <scope>NUCLEOTIDE SEQUENCE [LARGE SCALE GENOMIC DNA]</scope>
    <source>
        <strain evidence="2 3">CCMP332</strain>
    </source>
</reference>
<evidence type="ECO:0000256" key="1">
    <source>
        <dbReference type="SAM" id="MobiDB-lite"/>
    </source>
</evidence>
<feature type="compositionally biased region" description="Polar residues" evidence="1">
    <location>
        <begin position="2292"/>
        <end position="2306"/>
    </location>
</feature>